<evidence type="ECO:0000256" key="4">
    <source>
        <dbReference type="SAM" id="SignalP"/>
    </source>
</evidence>
<dbReference type="EMBL" id="HAEC01005400">
    <property type="protein sequence ID" value="SBQ73477.1"/>
    <property type="molecule type" value="Transcribed_RNA"/>
</dbReference>
<feature type="signal peptide" evidence="4">
    <location>
        <begin position="1"/>
        <end position="36"/>
    </location>
</feature>
<feature type="chain" id="PRO_5015056575" evidence="4">
    <location>
        <begin position="37"/>
        <end position="284"/>
    </location>
</feature>
<dbReference type="Pfam" id="PF00445">
    <property type="entry name" value="Ribonuclease_T2"/>
    <property type="match status" value="1"/>
</dbReference>
<dbReference type="GO" id="GO:0005576">
    <property type="term" value="C:extracellular region"/>
    <property type="evidence" value="ECO:0007669"/>
    <property type="project" value="TreeGrafter"/>
</dbReference>
<dbReference type="GO" id="GO:0003723">
    <property type="term" value="F:RNA binding"/>
    <property type="evidence" value="ECO:0007669"/>
    <property type="project" value="InterPro"/>
</dbReference>
<dbReference type="InterPro" id="IPR036430">
    <property type="entry name" value="RNase_T2-like_sf"/>
</dbReference>
<sequence length="284" mass="32782">MLRAAAAAGLLEMSCSMLLLLATLSLLLPDWSTTQAALSEDYKYGHQCSDQLDQPHNCSWKCIVFTQQWPGGFCQSLYNETLCRIAQSINDWTIHGLWPLRDQYCCSCWPMFHSDVEELEKDLTEYWPSLLKTRTQFQFWKEEWHKHGACAACVEGFNSPQKYFQICLKLRQQFDISRILEAAGITPSCKQPYKVQEVRSVLEPHLGVKHEIQCVKDRKDREVLFQVKVRLTRNLTVGCDHHGDADRVSAFRSGSCSSSGHPCPPEIPFYYFPIMHQEPWRPCD</sequence>
<dbReference type="GO" id="GO:0043202">
    <property type="term" value="C:lysosomal lumen"/>
    <property type="evidence" value="ECO:0007669"/>
    <property type="project" value="UniProtKB-SubCell"/>
</dbReference>
<dbReference type="AlphaFoldDB" id="A0A1A8FTC7"/>
<dbReference type="EMBL" id="HAEB01016123">
    <property type="protein sequence ID" value="SBQ62650.1"/>
    <property type="molecule type" value="Transcribed_RNA"/>
</dbReference>
<organism evidence="5">
    <name type="scientific">Nothobranchius korthausae</name>
    <dbReference type="NCBI Taxonomy" id="1143690"/>
    <lineage>
        <taxon>Eukaryota</taxon>
        <taxon>Metazoa</taxon>
        <taxon>Chordata</taxon>
        <taxon>Craniata</taxon>
        <taxon>Vertebrata</taxon>
        <taxon>Euteleostomi</taxon>
        <taxon>Actinopterygii</taxon>
        <taxon>Neopterygii</taxon>
        <taxon>Teleostei</taxon>
        <taxon>Neoteleostei</taxon>
        <taxon>Acanthomorphata</taxon>
        <taxon>Ovalentaria</taxon>
        <taxon>Atherinomorphae</taxon>
        <taxon>Cyprinodontiformes</taxon>
        <taxon>Nothobranchiidae</taxon>
        <taxon>Nothobranchius</taxon>
    </lineage>
</organism>
<comment type="subcellular location">
    <subcellularLocation>
        <location evidence="1">Lysosome lumen</location>
    </subcellularLocation>
</comment>
<dbReference type="SUPFAM" id="SSF55895">
    <property type="entry name" value="Ribonuclease Rh-like"/>
    <property type="match status" value="1"/>
</dbReference>
<gene>
    <name evidence="5" type="primary">Nfu_g_1_016449</name>
</gene>
<reference evidence="5" key="1">
    <citation type="submission" date="2016-05" db="EMBL/GenBank/DDBJ databases">
        <authorList>
            <person name="Lavstsen T."/>
            <person name="Jespersen J.S."/>
        </authorList>
    </citation>
    <scope>NUCLEOTIDE SEQUENCE</scope>
    <source>
        <tissue evidence="5">Brain</tissue>
    </source>
</reference>
<reference evidence="5" key="2">
    <citation type="submission" date="2016-06" db="EMBL/GenBank/DDBJ databases">
        <title>The genome of a short-lived fish provides insights into sex chromosome evolution and the genetic control of aging.</title>
        <authorList>
            <person name="Reichwald K."/>
            <person name="Felder M."/>
            <person name="Petzold A."/>
            <person name="Koch P."/>
            <person name="Groth M."/>
            <person name="Platzer M."/>
        </authorList>
    </citation>
    <scope>NUCLEOTIDE SEQUENCE</scope>
    <source>
        <tissue evidence="5">Brain</tissue>
    </source>
</reference>
<dbReference type="PANTHER" id="PTHR11240">
    <property type="entry name" value="RIBONUCLEASE T2"/>
    <property type="match status" value="1"/>
</dbReference>
<dbReference type="InterPro" id="IPR001568">
    <property type="entry name" value="RNase_T2-like"/>
</dbReference>
<dbReference type="PROSITE" id="PS00530">
    <property type="entry name" value="RNASE_T2_1"/>
    <property type="match status" value="1"/>
</dbReference>
<protein>
    <submittedName>
        <fullName evidence="5">Uncharacterized protein</fullName>
    </submittedName>
</protein>
<evidence type="ECO:0000313" key="5">
    <source>
        <dbReference type="EMBL" id="SBQ62650.1"/>
    </source>
</evidence>
<accession>A0A1A8FTC7</accession>
<dbReference type="GO" id="GO:0006401">
    <property type="term" value="P:RNA catabolic process"/>
    <property type="evidence" value="ECO:0007669"/>
    <property type="project" value="TreeGrafter"/>
</dbReference>
<dbReference type="Gene3D" id="3.90.730.10">
    <property type="entry name" value="Ribonuclease T2-like"/>
    <property type="match status" value="1"/>
</dbReference>
<proteinExistence type="inferred from homology"/>
<evidence type="ECO:0000256" key="1">
    <source>
        <dbReference type="ARBA" id="ARBA00004227"/>
    </source>
</evidence>
<name>A0A1A8FTC7_9TELE</name>
<evidence type="ECO:0000256" key="3">
    <source>
        <dbReference type="RuleBase" id="RU004328"/>
    </source>
</evidence>
<keyword evidence="4" id="KW-0732">Signal</keyword>
<comment type="similarity">
    <text evidence="2 3">Belongs to the RNase T2 family.</text>
</comment>
<dbReference type="GO" id="GO:0033897">
    <property type="term" value="F:ribonuclease T2 activity"/>
    <property type="evidence" value="ECO:0007669"/>
    <property type="project" value="InterPro"/>
</dbReference>
<dbReference type="PANTHER" id="PTHR11240:SF85">
    <property type="entry name" value="RIBONUCLEASE T2"/>
    <property type="match status" value="1"/>
</dbReference>
<dbReference type="InterPro" id="IPR018188">
    <property type="entry name" value="RNase_T2_His_AS_1"/>
</dbReference>
<evidence type="ECO:0000256" key="2">
    <source>
        <dbReference type="ARBA" id="ARBA00007469"/>
    </source>
</evidence>